<organism evidence="2 3">
    <name type="scientific">Clonostachys byssicola</name>
    <dbReference type="NCBI Taxonomy" id="160290"/>
    <lineage>
        <taxon>Eukaryota</taxon>
        <taxon>Fungi</taxon>
        <taxon>Dikarya</taxon>
        <taxon>Ascomycota</taxon>
        <taxon>Pezizomycotina</taxon>
        <taxon>Sordariomycetes</taxon>
        <taxon>Hypocreomycetidae</taxon>
        <taxon>Hypocreales</taxon>
        <taxon>Bionectriaceae</taxon>
        <taxon>Clonostachys</taxon>
    </lineage>
</organism>
<comment type="caution">
    <text evidence="2">The sequence shown here is derived from an EMBL/GenBank/DDBJ whole genome shotgun (WGS) entry which is preliminary data.</text>
</comment>
<accession>A0A9N9UMU6</accession>
<protein>
    <submittedName>
        <fullName evidence="2">Uncharacterized protein</fullName>
    </submittedName>
</protein>
<sequence>MADAFIQRRASLRTNLLRGFIQRLTLRGPDPDPDESTTQEPVTSPTATGFPVCFAVDVSGSTEGWVLGMEQEAIIAISTALGKTTQYSMSRSSILPWNDKAYGRLPLKDVKDLVSGGGTVPAAIFRDSVYRSYLQQAGLWVLITDGQIDQFNVRDFSNSILEAGVHGTACVIIAFGYRGWSPFQCNVSVGISVFAVAPHCLFLYHAIHENKTYVIQAKGCFKELLPDDKRFILFNELTRWDDLHSIRYDDLARVRVPQPAKLLRDSVLLPNGKIFDMRTIYNNKVSNDDTLELLSDPASLDVILLAANTRGTGYLIEAWLEKIWKKHRFAASRSFDREEIIDREDIGGVGLLQLTTLIVHATNGAGEDNFWDVLRSQCVSQDPTLQDLKSSLCYRHQLNWNNFQLNINARYQLLSKIQKDVDGALSTMSHIESGMSAPSPALLTPMSSLPRNMEQNVASLHSIRPGSEHDWSSLSCSVGPSHTDRLGPFSNEPSPMIVGTYDEPSPQVDISTITFLPEFKTRDVSGMSDYDMDHPPAYDTCLLCDRPGSIQTLLFHSSSTVQSTRGLPAPNSRAGHKYPLVLGNYAETDVIAPIVTCDGCAFLFQQVKQLPNGGGSVAACLPLVPLKLIENRSKWIEVLSEVYEHRFSQNITLLVFLSTLCSTLEDLSEYNDDGIKTVQGWFEWVCREIMSLPGLAALVGLTPAAGVLSGKVKPSMPLRDVLTMIFLSTGSNSAMIELPLLAYPIHGFIVIVRLARLVKDIELSQIELLVWKRLCYYLIEQHAEMQTRLGVETADKSLDDFLFDSSVLDSISLPDTTRRARSVCPVVKLLDTHLLQQDILDQFRRIDPFFSAIESSKSSFLYALAVFLHLLNNFVKTESEITNPAFCFSRLQYQADKLTWGTASKDVLESPSLVTEEMGALLIGQCISLSATSKE</sequence>
<keyword evidence="3" id="KW-1185">Reference proteome</keyword>
<gene>
    <name evidence="2" type="ORF">CBYS24578_00013936</name>
</gene>
<reference evidence="3" key="1">
    <citation type="submission" date="2019-06" db="EMBL/GenBank/DDBJ databases">
        <authorList>
            <person name="Broberg M."/>
        </authorList>
    </citation>
    <scope>NUCLEOTIDE SEQUENCE [LARGE SCALE GENOMIC DNA]</scope>
</reference>
<evidence type="ECO:0000313" key="2">
    <source>
        <dbReference type="EMBL" id="CAG9990631.1"/>
    </source>
</evidence>
<reference evidence="2 3" key="2">
    <citation type="submission" date="2021-10" db="EMBL/GenBank/DDBJ databases">
        <authorList>
            <person name="Piombo E."/>
        </authorList>
    </citation>
    <scope>NUCLEOTIDE SEQUENCE [LARGE SCALE GENOMIC DNA]</scope>
</reference>
<dbReference type="Proteomes" id="UP000754883">
    <property type="component" value="Unassembled WGS sequence"/>
</dbReference>
<dbReference type="InterPro" id="IPR036465">
    <property type="entry name" value="vWFA_dom_sf"/>
</dbReference>
<feature type="region of interest" description="Disordered" evidence="1">
    <location>
        <begin position="25"/>
        <end position="46"/>
    </location>
</feature>
<dbReference type="SUPFAM" id="SSF53300">
    <property type="entry name" value="vWA-like"/>
    <property type="match status" value="1"/>
</dbReference>
<dbReference type="EMBL" id="CABFNO020001473">
    <property type="protein sequence ID" value="CAG9990631.1"/>
    <property type="molecule type" value="Genomic_DNA"/>
</dbReference>
<dbReference type="AlphaFoldDB" id="A0A9N9UMU6"/>
<evidence type="ECO:0000313" key="3">
    <source>
        <dbReference type="Proteomes" id="UP000754883"/>
    </source>
</evidence>
<name>A0A9N9UMU6_9HYPO</name>
<proteinExistence type="predicted"/>
<dbReference type="OrthoDB" id="3554680at2759"/>
<evidence type="ECO:0000256" key="1">
    <source>
        <dbReference type="SAM" id="MobiDB-lite"/>
    </source>
</evidence>